<accession>A0AAV5J6Y5</accession>
<gene>
    <name evidence="1" type="ORF">SLEP1_g18518</name>
</gene>
<name>A0AAV5J6Y5_9ROSI</name>
<dbReference type="Proteomes" id="UP001054252">
    <property type="component" value="Unassembled WGS sequence"/>
</dbReference>
<keyword evidence="2" id="KW-1185">Reference proteome</keyword>
<dbReference type="AlphaFoldDB" id="A0AAV5J6Y5"/>
<sequence length="42" mass="4699">MNAEDLELDIDFVQCDIKNLGWRGNNLSPCPFSVSLCAYAHV</sequence>
<reference evidence="1 2" key="1">
    <citation type="journal article" date="2021" name="Commun. Biol.">
        <title>The genome of Shorea leprosula (Dipterocarpaceae) highlights the ecological relevance of drought in aseasonal tropical rainforests.</title>
        <authorList>
            <person name="Ng K.K.S."/>
            <person name="Kobayashi M.J."/>
            <person name="Fawcett J.A."/>
            <person name="Hatakeyama M."/>
            <person name="Paape T."/>
            <person name="Ng C.H."/>
            <person name="Ang C.C."/>
            <person name="Tnah L.H."/>
            <person name="Lee C.T."/>
            <person name="Nishiyama T."/>
            <person name="Sese J."/>
            <person name="O'Brien M.J."/>
            <person name="Copetti D."/>
            <person name="Mohd Noor M.I."/>
            <person name="Ong R.C."/>
            <person name="Putra M."/>
            <person name="Sireger I.Z."/>
            <person name="Indrioko S."/>
            <person name="Kosugi Y."/>
            <person name="Izuno A."/>
            <person name="Isagi Y."/>
            <person name="Lee S.L."/>
            <person name="Shimizu K.K."/>
        </authorList>
    </citation>
    <scope>NUCLEOTIDE SEQUENCE [LARGE SCALE GENOMIC DNA]</scope>
    <source>
        <strain evidence="1">214</strain>
    </source>
</reference>
<evidence type="ECO:0000313" key="2">
    <source>
        <dbReference type="Proteomes" id="UP001054252"/>
    </source>
</evidence>
<protein>
    <submittedName>
        <fullName evidence="1">Uncharacterized protein</fullName>
    </submittedName>
</protein>
<dbReference type="EMBL" id="BPVZ01000025">
    <property type="protein sequence ID" value="GKV06650.1"/>
    <property type="molecule type" value="Genomic_DNA"/>
</dbReference>
<evidence type="ECO:0000313" key="1">
    <source>
        <dbReference type="EMBL" id="GKV06650.1"/>
    </source>
</evidence>
<comment type="caution">
    <text evidence="1">The sequence shown here is derived from an EMBL/GenBank/DDBJ whole genome shotgun (WGS) entry which is preliminary data.</text>
</comment>
<organism evidence="1 2">
    <name type="scientific">Rubroshorea leprosula</name>
    <dbReference type="NCBI Taxonomy" id="152421"/>
    <lineage>
        <taxon>Eukaryota</taxon>
        <taxon>Viridiplantae</taxon>
        <taxon>Streptophyta</taxon>
        <taxon>Embryophyta</taxon>
        <taxon>Tracheophyta</taxon>
        <taxon>Spermatophyta</taxon>
        <taxon>Magnoliopsida</taxon>
        <taxon>eudicotyledons</taxon>
        <taxon>Gunneridae</taxon>
        <taxon>Pentapetalae</taxon>
        <taxon>rosids</taxon>
        <taxon>malvids</taxon>
        <taxon>Malvales</taxon>
        <taxon>Dipterocarpaceae</taxon>
        <taxon>Rubroshorea</taxon>
    </lineage>
</organism>
<proteinExistence type="predicted"/>